<sequence length="73" mass="8543">MGLFFILLIALPVFGYYLFVGIFDIITGHKKEEKYNFEPDNITHVHHHHNTHNHLHVDKEDLENMIGSKKSNS</sequence>
<evidence type="ECO:0000313" key="2">
    <source>
        <dbReference type="Proteomes" id="UP000693667"/>
    </source>
</evidence>
<protein>
    <submittedName>
        <fullName evidence="1">Uncharacterized protein</fullName>
    </submittedName>
</protein>
<accession>A0A8E5EB52</accession>
<organism evidence="1 2">
    <name type="scientific">Polaribacter phage Freya_1</name>
    <dbReference type="NCBI Taxonomy" id="2745662"/>
    <lineage>
        <taxon>Viruses</taxon>
        <taxon>Duplodnaviria</taxon>
        <taxon>Heunggongvirae</taxon>
        <taxon>Uroviricota</taxon>
        <taxon>Caudoviricetes</taxon>
        <taxon>Forsetiviridae</taxon>
        <taxon>Freyavirus</taxon>
        <taxon>Freyavirus freya</taxon>
    </lineage>
</organism>
<gene>
    <name evidence="1" type="ORF">Freya1_23</name>
</gene>
<proteinExistence type="predicted"/>
<evidence type="ECO:0000313" key="1">
    <source>
        <dbReference type="EMBL" id="QQV90894.1"/>
    </source>
</evidence>
<name>A0A8E5EB52_9CAUD</name>
<dbReference type="EMBL" id="MT732463">
    <property type="protein sequence ID" value="QQV90894.1"/>
    <property type="molecule type" value="Genomic_DNA"/>
</dbReference>
<keyword evidence="2" id="KW-1185">Reference proteome</keyword>
<dbReference type="Proteomes" id="UP000693667">
    <property type="component" value="Segment"/>
</dbReference>
<reference evidence="1" key="1">
    <citation type="submission" date="2020-07" db="EMBL/GenBank/DDBJ databases">
        <title>Highly diverse flavobacterial phages as mortality factor during North Sea spring blooms.</title>
        <authorList>
            <person name="Bartlau N."/>
            <person name="Wichels A."/>
            <person name="Krohne G."/>
            <person name="Adriaenssens E.M."/>
            <person name="Heins A."/>
            <person name="Fuchs B.M."/>
            <person name="Amann R."/>
            <person name="Moraru C."/>
        </authorList>
    </citation>
    <scope>NUCLEOTIDE SEQUENCE</scope>
</reference>